<gene>
    <name evidence="2" type="ORF">ICN82_15810</name>
</gene>
<comment type="caution">
    <text evidence="2">The sequence shown here is derived from an EMBL/GenBank/DDBJ whole genome shotgun (WGS) entry which is preliminary data.</text>
</comment>
<keyword evidence="3" id="KW-1185">Reference proteome</keyword>
<dbReference type="AlphaFoldDB" id="A0A8J6YXR2"/>
<sequence length="335" mass="33523">MPGRALAGFLLGLFLGTAQAAPAPAAVAGADAPRYLAARQDWLSGRDDAAALRALSDLAVAGNAAARVLLGRIAGMPHLHSHVTAGLDRAARIALLRHPGGLSGQSWIAVAAGAGAPLAQAFAAADAPMARDDGTAEGAIRGLIAAGETRSALYNIAALLSVGAARPALDLLAEAPSVPQQPAAVIEDRARAVLALAGDPVPTPRRFGVPDAAARLQWQPLPPASQTDGAGLRAWFAPAAEVAAWQPLAAFCRGECPDAVPGCLQAGAMGMVMSGAGIFPFASPSEALIPQAEYRASPRMAADVARRLGPPERLAGLAGAGGQCLSGAVAAKRGG</sequence>
<keyword evidence="1" id="KW-0732">Signal</keyword>
<dbReference type="Proteomes" id="UP000609121">
    <property type="component" value="Unassembled WGS sequence"/>
</dbReference>
<evidence type="ECO:0000313" key="3">
    <source>
        <dbReference type="Proteomes" id="UP000609121"/>
    </source>
</evidence>
<evidence type="ECO:0000256" key="1">
    <source>
        <dbReference type="SAM" id="SignalP"/>
    </source>
</evidence>
<dbReference type="RefSeq" id="WP_193184541.1">
    <property type="nucleotide sequence ID" value="NZ_JACVXA010000054.1"/>
</dbReference>
<proteinExistence type="predicted"/>
<name>A0A8J6YXR2_9RHOB</name>
<feature type="signal peptide" evidence="1">
    <location>
        <begin position="1"/>
        <end position="20"/>
    </location>
</feature>
<dbReference type="EMBL" id="JACVXA010000054">
    <property type="protein sequence ID" value="MBE3639667.1"/>
    <property type="molecule type" value="Genomic_DNA"/>
</dbReference>
<protein>
    <submittedName>
        <fullName evidence="2">Uncharacterized protein</fullName>
    </submittedName>
</protein>
<accession>A0A8J6YXR2</accession>
<organism evidence="2 3">
    <name type="scientific">Mangrovicoccus algicola</name>
    <dbReference type="NCBI Taxonomy" id="2771008"/>
    <lineage>
        <taxon>Bacteria</taxon>
        <taxon>Pseudomonadati</taxon>
        <taxon>Pseudomonadota</taxon>
        <taxon>Alphaproteobacteria</taxon>
        <taxon>Rhodobacterales</taxon>
        <taxon>Paracoccaceae</taxon>
        <taxon>Mangrovicoccus</taxon>
    </lineage>
</organism>
<reference evidence="2" key="1">
    <citation type="submission" date="2020-09" db="EMBL/GenBank/DDBJ databases">
        <title>A novel bacterium of genus Mangrovicoccus, isolated from South China Sea.</title>
        <authorList>
            <person name="Huang H."/>
            <person name="Mo K."/>
            <person name="Hu Y."/>
        </authorList>
    </citation>
    <scope>NUCLEOTIDE SEQUENCE</scope>
    <source>
        <strain evidence="2">HB182678</strain>
    </source>
</reference>
<feature type="chain" id="PRO_5035180609" evidence="1">
    <location>
        <begin position="21"/>
        <end position="335"/>
    </location>
</feature>
<evidence type="ECO:0000313" key="2">
    <source>
        <dbReference type="EMBL" id="MBE3639667.1"/>
    </source>
</evidence>